<evidence type="ECO:0000256" key="2">
    <source>
        <dbReference type="ARBA" id="ARBA00022917"/>
    </source>
</evidence>
<feature type="domain" description="Ribosome recycling factor" evidence="5">
    <location>
        <begin position="194"/>
        <end position="332"/>
    </location>
</feature>
<evidence type="ECO:0000259" key="5">
    <source>
        <dbReference type="Pfam" id="PF01765"/>
    </source>
</evidence>
<dbReference type="PANTHER" id="PTHR20982:SF3">
    <property type="entry name" value="MITOCHONDRIAL RIBOSOME RECYCLING FACTOR PSEUDO 1"/>
    <property type="match status" value="1"/>
</dbReference>
<name>A0A8H3EIL1_9LECA</name>
<keyword evidence="7" id="KW-1185">Reference proteome</keyword>
<reference evidence="6" key="1">
    <citation type="submission" date="2021-03" db="EMBL/GenBank/DDBJ databases">
        <authorList>
            <person name="Tagirdzhanova G."/>
        </authorList>
    </citation>
    <scope>NUCLEOTIDE SEQUENCE</scope>
</reference>
<comment type="caution">
    <text evidence="6">The sequence shown here is derived from an EMBL/GenBank/DDBJ whole genome shotgun (WGS) entry which is preliminary data.</text>
</comment>
<dbReference type="InterPro" id="IPR036191">
    <property type="entry name" value="RRF_sf"/>
</dbReference>
<evidence type="ECO:0000256" key="3">
    <source>
        <dbReference type="ARBA" id="ARBA00024909"/>
    </source>
</evidence>
<dbReference type="InterPro" id="IPR002661">
    <property type="entry name" value="Ribosome_recyc_fac"/>
</dbReference>
<dbReference type="EMBL" id="CAJPDQ010000002">
    <property type="protein sequence ID" value="CAF9904697.1"/>
    <property type="molecule type" value="Genomic_DNA"/>
</dbReference>
<evidence type="ECO:0000256" key="4">
    <source>
        <dbReference type="SAM" id="MobiDB-lite"/>
    </source>
</evidence>
<dbReference type="GO" id="GO:0005739">
    <property type="term" value="C:mitochondrion"/>
    <property type="evidence" value="ECO:0007669"/>
    <property type="project" value="TreeGrafter"/>
</dbReference>
<dbReference type="Proteomes" id="UP000664169">
    <property type="component" value="Unassembled WGS sequence"/>
</dbReference>
<dbReference type="InterPro" id="IPR023584">
    <property type="entry name" value="Ribosome_recyc_fac_dom"/>
</dbReference>
<dbReference type="GO" id="GO:0043023">
    <property type="term" value="F:ribosomal large subunit binding"/>
    <property type="evidence" value="ECO:0007669"/>
    <property type="project" value="TreeGrafter"/>
</dbReference>
<protein>
    <recommendedName>
        <fullName evidence="5">Ribosome recycling factor domain-containing protein</fullName>
    </recommendedName>
</protein>
<sequence>MFALASWRTIAEFAEAPRLFRSLEATTSRYYSTRSSQAARQRLSIYCGRVNVNCFPICMSRSFATSMCLRKNKKTRHLHDEEEVQEVHGSKKKDGPAINPTATPLSDTLKLNSLKSEIQLIQEKLKKGLGGLKSGGRFDTAVIEALRVDISKLKAGNDTIGTKEPQNDDSTNQELSIKEGKKQKTARNKHAPVKTTASLKEMAQVIPRGAKTVLIMLNEAAFAKPVMSTLLGSQFSLNPTVSASNPLELVVPIPPPSAELRSLTLTQVDKFKDKADFALRDGRADMQKELRALQLGNHIRPDDYHDVQKKMEKLVEEAKAEIKRLCDASRKVLTQS</sequence>
<dbReference type="OrthoDB" id="407355at2759"/>
<dbReference type="AlphaFoldDB" id="A0A8H3EIL1"/>
<feature type="compositionally biased region" description="Basic and acidic residues" evidence="4">
    <location>
        <begin position="85"/>
        <end position="95"/>
    </location>
</feature>
<evidence type="ECO:0000313" key="7">
    <source>
        <dbReference type="Proteomes" id="UP000664169"/>
    </source>
</evidence>
<accession>A0A8H3EIL1</accession>
<evidence type="ECO:0000313" key="6">
    <source>
        <dbReference type="EMBL" id="CAF9904697.1"/>
    </source>
</evidence>
<proteinExistence type="inferred from homology"/>
<organism evidence="6 7">
    <name type="scientific">Gomphillus americanus</name>
    <dbReference type="NCBI Taxonomy" id="1940652"/>
    <lineage>
        <taxon>Eukaryota</taxon>
        <taxon>Fungi</taxon>
        <taxon>Dikarya</taxon>
        <taxon>Ascomycota</taxon>
        <taxon>Pezizomycotina</taxon>
        <taxon>Lecanoromycetes</taxon>
        <taxon>OSLEUM clade</taxon>
        <taxon>Ostropomycetidae</taxon>
        <taxon>Ostropales</taxon>
        <taxon>Graphidaceae</taxon>
        <taxon>Gomphilloideae</taxon>
        <taxon>Gomphillus</taxon>
    </lineage>
</organism>
<dbReference type="PANTHER" id="PTHR20982">
    <property type="entry name" value="RIBOSOME RECYCLING FACTOR"/>
    <property type="match status" value="1"/>
</dbReference>
<keyword evidence="2" id="KW-0648">Protein biosynthesis</keyword>
<gene>
    <name evidence="6" type="ORF">GOMPHAMPRED_002920</name>
</gene>
<feature type="region of interest" description="Disordered" evidence="4">
    <location>
        <begin position="82"/>
        <end position="104"/>
    </location>
</feature>
<comment type="similarity">
    <text evidence="1">Belongs to the RRF family.</text>
</comment>
<dbReference type="GO" id="GO:0006412">
    <property type="term" value="P:translation"/>
    <property type="evidence" value="ECO:0007669"/>
    <property type="project" value="UniProtKB-KW"/>
</dbReference>
<dbReference type="SUPFAM" id="SSF55194">
    <property type="entry name" value="Ribosome recycling factor, RRF"/>
    <property type="match status" value="1"/>
</dbReference>
<evidence type="ECO:0000256" key="1">
    <source>
        <dbReference type="ARBA" id="ARBA00005912"/>
    </source>
</evidence>
<dbReference type="Pfam" id="PF01765">
    <property type="entry name" value="RRF"/>
    <property type="match status" value="1"/>
</dbReference>
<dbReference type="Gene3D" id="1.10.132.20">
    <property type="entry name" value="Ribosome-recycling factor"/>
    <property type="match status" value="1"/>
</dbReference>
<comment type="function">
    <text evidence="3">Necessary for protein synthesis in mitochondria. Functions as a ribosome recycling factor in mitochondria.</text>
</comment>